<evidence type="ECO:0000256" key="2">
    <source>
        <dbReference type="ARBA" id="ARBA00022741"/>
    </source>
</evidence>
<dbReference type="InterPro" id="IPR027417">
    <property type="entry name" value="P-loop_NTPase"/>
</dbReference>
<comment type="caution">
    <text evidence="5">The sequence shown here is derived from an EMBL/GenBank/DDBJ whole genome shotgun (WGS) entry which is preliminary data.</text>
</comment>
<dbReference type="InterPro" id="IPR045006">
    <property type="entry name" value="CHLI-like"/>
</dbReference>
<dbReference type="CDD" id="cd00009">
    <property type="entry name" value="AAA"/>
    <property type="match status" value="1"/>
</dbReference>
<sequence length="511" mass="52965">MGLGVTRAVALTGVEGHPVRVEANLADGLPTFVVGGLPDTACAQAPDRVKAAAGNSGHRIPARRWTVNLSPASLPKHGSGFDVAIATAVLAAMDVLPTDLVGQVTHIGELGLDGSVRPVPGVLPMVIAAAAAGAREFVVARDNAREAALVPGITVRPVATLGELIGLYGALASGAEPGLRAVSPEAEAPTDLPDMRDVVGQAEARAALEVAAAGRHHMLLVGPPGAGKTMLAERLPGLLPALDRQEALEVTSVHSVLGELPGAGSLVGRAPFVAPHHGASMASVIGGGSGRVRPGAVSRAHRGVLFLDETPEFRRDVLDGMRQPLESGEVVIARADRHVRLPARFQLIAAANPCPCGLGYGKGLACTCTPQARRSYFGKLSGPLLDRIDVRVGMLPVSRASLSGSGGEASAAVAARVLGARERQRRRWEGTPWSVNAEVPGTFLRSGRWRLPAADTRDIDSAVDHGRLTLRGYDRCLRIAWTVADLAGADRPHREQIAHALALRNSAGVAG</sequence>
<keyword evidence="6" id="KW-1185">Reference proteome</keyword>
<gene>
    <name evidence="5" type="ORF">FB467_1877</name>
</gene>
<protein>
    <submittedName>
        <fullName evidence="5">Magnesium chelatase family protein</fullName>
    </submittedName>
</protein>
<keyword evidence="3" id="KW-0067">ATP-binding</keyword>
<proteinExistence type="inferred from homology"/>
<reference evidence="5 6" key="1">
    <citation type="submission" date="2019-06" db="EMBL/GenBank/DDBJ databases">
        <title>Sequencing the genomes of 1000 actinobacteria strains.</title>
        <authorList>
            <person name="Klenk H.-P."/>
        </authorList>
    </citation>
    <scope>NUCLEOTIDE SEQUENCE [LARGE SCALE GENOMIC DNA]</scope>
    <source>
        <strain evidence="5 6">DSM 12335</strain>
    </source>
</reference>
<dbReference type="GO" id="GO:0003677">
    <property type="term" value="F:DNA binding"/>
    <property type="evidence" value="ECO:0007669"/>
    <property type="project" value="InterPro"/>
</dbReference>
<dbReference type="GO" id="GO:0005524">
    <property type="term" value="F:ATP binding"/>
    <property type="evidence" value="ECO:0007669"/>
    <property type="project" value="UniProtKB-KW"/>
</dbReference>
<dbReference type="InterPro" id="IPR000523">
    <property type="entry name" value="Mg_chelatse_chII-like_cat_dom"/>
</dbReference>
<evidence type="ECO:0000313" key="6">
    <source>
        <dbReference type="Proteomes" id="UP000319516"/>
    </source>
</evidence>
<evidence type="ECO:0000259" key="4">
    <source>
        <dbReference type="SMART" id="SM00382"/>
    </source>
</evidence>
<dbReference type="SUPFAM" id="SSF54211">
    <property type="entry name" value="Ribosomal protein S5 domain 2-like"/>
    <property type="match status" value="1"/>
</dbReference>
<dbReference type="Proteomes" id="UP000319516">
    <property type="component" value="Unassembled WGS sequence"/>
</dbReference>
<dbReference type="Gene3D" id="3.40.50.300">
    <property type="entry name" value="P-loop containing nucleotide triphosphate hydrolases"/>
    <property type="match status" value="1"/>
</dbReference>
<dbReference type="InterPro" id="IPR020568">
    <property type="entry name" value="Ribosomal_Su5_D2-typ_SF"/>
</dbReference>
<dbReference type="AlphaFoldDB" id="A0A542YRP9"/>
<dbReference type="Pfam" id="PF13335">
    <property type="entry name" value="Mg_chelatase_C"/>
    <property type="match status" value="1"/>
</dbReference>
<evidence type="ECO:0000256" key="3">
    <source>
        <dbReference type="ARBA" id="ARBA00022840"/>
    </source>
</evidence>
<dbReference type="PANTHER" id="PTHR32039:SF7">
    <property type="entry name" value="COMPETENCE PROTEIN COMM"/>
    <property type="match status" value="1"/>
</dbReference>
<organism evidence="5 6">
    <name type="scientific">Ornithinicoccus hortensis</name>
    <dbReference type="NCBI Taxonomy" id="82346"/>
    <lineage>
        <taxon>Bacteria</taxon>
        <taxon>Bacillati</taxon>
        <taxon>Actinomycetota</taxon>
        <taxon>Actinomycetes</taxon>
        <taxon>Micrococcales</taxon>
        <taxon>Intrasporangiaceae</taxon>
        <taxon>Ornithinicoccus</taxon>
    </lineage>
</organism>
<evidence type="ECO:0000256" key="1">
    <source>
        <dbReference type="ARBA" id="ARBA00006354"/>
    </source>
</evidence>
<accession>A0A542YRP9</accession>
<keyword evidence="2" id="KW-0547">Nucleotide-binding</keyword>
<dbReference type="Pfam" id="PF13541">
    <property type="entry name" value="ChlI"/>
    <property type="match status" value="1"/>
</dbReference>
<dbReference type="NCBIfam" id="TIGR00368">
    <property type="entry name" value="YifB family Mg chelatase-like AAA ATPase"/>
    <property type="match status" value="1"/>
</dbReference>
<dbReference type="InterPro" id="IPR003593">
    <property type="entry name" value="AAA+_ATPase"/>
</dbReference>
<dbReference type="InterPro" id="IPR004482">
    <property type="entry name" value="Mg_chelat-rel"/>
</dbReference>
<evidence type="ECO:0000313" key="5">
    <source>
        <dbReference type="EMBL" id="TQL50760.1"/>
    </source>
</evidence>
<comment type="similarity">
    <text evidence="1">Belongs to the Mg-chelatase subunits D/I family. ComM subfamily.</text>
</comment>
<dbReference type="InterPro" id="IPR001208">
    <property type="entry name" value="MCM_dom"/>
</dbReference>
<dbReference type="OrthoDB" id="9813147at2"/>
<name>A0A542YRP9_9MICO</name>
<dbReference type="EMBL" id="VFOP01000001">
    <property type="protein sequence ID" value="TQL50760.1"/>
    <property type="molecule type" value="Genomic_DNA"/>
</dbReference>
<dbReference type="InterPro" id="IPR025158">
    <property type="entry name" value="Mg_chelat-rel_C"/>
</dbReference>
<dbReference type="SMART" id="SM00382">
    <property type="entry name" value="AAA"/>
    <property type="match status" value="1"/>
</dbReference>
<dbReference type="PANTHER" id="PTHR32039">
    <property type="entry name" value="MAGNESIUM-CHELATASE SUBUNIT CHLI"/>
    <property type="match status" value="1"/>
</dbReference>
<dbReference type="Pfam" id="PF01078">
    <property type="entry name" value="Mg_chelatase"/>
    <property type="match status" value="1"/>
</dbReference>
<feature type="domain" description="AAA+ ATPase" evidence="4">
    <location>
        <begin position="214"/>
        <end position="398"/>
    </location>
</feature>
<dbReference type="RefSeq" id="WP_141784848.1">
    <property type="nucleotide sequence ID" value="NZ_BAAAIK010000002.1"/>
</dbReference>
<dbReference type="InterPro" id="IPR014721">
    <property type="entry name" value="Ribsml_uS5_D2-typ_fold_subgr"/>
</dbReference>
<dbReference type="Gene3D" id="3.30.230.10">
    <property type="match status" value="1"/>
</dbReference>
<dbReference type="PRINTS" id="PR01657">
    <property type="entry name" value="MCMFAMILY"/>
</dbReference>
<dbReference type="SUPFAM" id="SSF52540">
    <property type="entry name" value="P-loop containing nucleoside triphosphate hydrolases"/>
    <property type="match status" value="1"/>
</dbReference>